<evidence type="ECO:0000313" key="1">
    <source>
        <dbReference type="EMBL" id="TNN68214.1"/>
    </source>
</evidence>
<protein>
    <submittedName>
        <fullName evidence="1">Uncharacterized protein</fullName>
    </submittedName>
</protein>
<gene>
    <name evidence="1" type="ORF">EYF80_021536</name>
</gene>
<accession>A0A4Z2HT93</accession>
<keyword evidence="2" id="KW-1185">Reference proteome</keyword>
<proteinExistence type="predicted"/>
<comment type="caution">
    <text evidence="1">The sequence shown here is derived from an EMBL/GenBank/DDBJ whole genome shotgun (WGS) entry which is preliminary data.</text>
</comment>
<organism evidence="1 2">
    <name type="scientific">Liparis tanakae</name>
    <name type="common">Tanaka's snailfish</name>
    <dbReference type="NCBI Taxonomy" id="230148"/>
    <lineage>
        <taxon>Eukaryota</taxon>
        <taxon>Metazoa</taxon>
        <taxon>Chordata</taxon>
        <taxon>Craniata</taxon>
        <taxon>Vertebrata</taxon>
        <taxon>Euteleostomi</taxon>
        <taxon>Actinopterygii</taxon>
        <taxon>Neopterygii</taxon>
        <taxon>Teleostei</taxon>
        <taxon>Neoteleostei</taxon>
        <taxon>Acanthomorphata</taxon>
        <taxon>Eupercaria</taxon>
        <taxon>Perciformes</taxon>
        <taxon>Cottioidei</taxon>
        <taxon>Cottales</taxon>
        <taxon>Liparidae</taxon>
        <taxon>Liparis</taxon>
    </lineage>
</organism>
<dbReference type="Proteomes" id="UP000314294">
    <property type="component" value="Unassembled WGS sequence"/>
</dbReference>
<dbReference type="AlphaFoldDB" id="A0A4Z2HT93"/>
<name>A0A4Z2HT93_9TELE</name>
<evidence type="ECO:0000313" key="2">
    <source>
        <dbReference type="Proteomes" id="UP000314294"/>
    </source>
</evidence>
<reference evidence="1 2" key="1">
    <citation type="submission" date="2019-03" db="EMBL/GenBank/DDBJ databases">
        <title>First draft genome of Liparis tanakae, snailfish: a comprehensive survey of snailfish specific genes.</title>
        <authorList>
            <person name="Kim W."/>
            <person name="Song I."/>
            <person name="Jeong J.-H."/>
            <person name="Kim D."/>
            <person name="Kim S."/>
            <person name="Ryu S."/>
            <person name="Song J.Y."/>
            <person name="Lee S.K."/>
        </authorList>
    </citation>
    <scope>NUCLEOTIDE SEQUENCE [LARGE SCALE GENOMIC DNA]</scope>
    <source>
        <tissue evidence="1">Muscle</tissue>
    </source>
</reference>
<sequence>MPLSQEHRNQFDVICDMSAVIGSSAPNEDERISQWRLVPGGGHQVSGQSPILLWVFRGMKDPLCALIWADLFSQLSPTPLSNAVESPFDKRQYTLQGQDTGRKPRLKQGTILVEQPHCPWTGDGSLPRGWRVTERGGMIYCEDIALLRVHQL</sequence>
<dbReference type="EMBL" id="SRLO01000193">
    <property type="protein sequence ID" value="TNN68214.1"/>
    <property type="molecule type" value="Genomic_DNA"/>
</dbReference>